<accession>A0AA35XXL9</accession>
<sequence length="722" mass="74366">MMRRILALVACAAALISPAFAAPVMTAGGGIAQSVVAPTWNINQDGTAHIANFDPSTMINGVRADHLVGLDANSAMPFPLSSRGASRLLATDGTPVMSVNPAQGDATLPGQDTWAQGPLYKPHALEIGNPRVGASGSAQDYNSNSQLIIAGNTDGPDTLGCLICVFNGDTAMNLAGISGGGSSNWANGASGIAQYGSADSPIEYLVADNAHAQVMNLTVASYTATEIVLKTALTPAQMARIHHGMYVITNSIDTTLTAPVFSASNSLPSPNYYASVVDSVIDSTHIAVSGWAVPGAGNGASGQVPSVSNLDTLWTNFGVPTVGIGAATNTSAINWVMNYTTTNSWLNNYENEIDILGNPGFAAGRMRIHGLTMTYQGPTPSADSWGLNLNTVALPVQLHMEVNPTGYGIQSNSFITKGNSGVNKLGDTWEMQESAAFADAAQNMRLTTWLAQDCATAGYGCVSVHQGLMVNGDQGTVTGQTPQAQIIYDPLLPGHTTNSTGTLALASFGGVDFSLDGGHPTVPQGNYLQFQPSTWTASNPTAPILQAASPSQLNVRDNGGNGITLDTFGLNVGSEADVGSLKSTGNITTGNELILTPATQTGTISPFLYARSSTEVDVLNSAGDHVQLDANSINTTGVASFGSNTIVRNGSLLELQYNGWTTGAVPQLQATAANVLAVRDTSGNGITLDSYSVKVSGLSGSGNAYACLDSAGNLYRSATACN</sequence>
<dbReference type="RefSeq" id="WP_289843522.1">
    <property type="nucleotide sequence ID" value="NZ_CATKSH010000006.1"/>
</dbReference>
<evidence type="ECO:0000313" key="2">
    <source>
        <dbReference type="EMBL" id="CAI9120449.1"/>
    </source>
</evidence>
<feature type="chain" id="PRO_5041378594" evidence="1">
    <location>
        <begin position="22"/>
        <end position="722"/>
    </location>
</feature>
<feature type="signal peptide" evidence="1">
    <location>
        <begin position="1"/>
        <end position="21"/>
    </location>
</feature>
<reference evidence="2" key="1">
    <citation type="submission" date="2023-03" db="EMBL/GenBank/DDBJ databases">
        <authorList>
            <person name="Cleenwerck I."/>
        </authorList>
    </citation>
    <scope>NUCLEOTIDE SEQUENCE</scope>
    <source>
        <strain evidence="2">LMG 32879</strain>
    </source>
</reference>
<evidence type="ECO:0000313" key="3">
    <source>
        <dbReference type="Proteomes" id="UP001176960"/>
    </source>
</evidence>
<dbReference type="AlphaFoldDB" id="A0AA35XXL9"/>
<keyword evidence="3" id="KW-1185">Reference proteome</keyword>
<protein>
    <submittedName>
        <fullName evidence="2">Uncharacterized protein</fullName>
    </submittedName>
</protein>
<keyword evidence="1" id="KW-0732">Signal</keyword>
<comment type="caution">
    <text evidence="2">The sequence shown here is derived from an EMBL/GenBank/DDBJ whole genome shotgun (WGS) entry which is preliminary data.</text>
</comment>
<name>A0AA35XXL9_9PROT</name>
<dbReference type="EMBL" id="CATKSH010000006">
    <property type="protein sequence ID" value="CAI9120449.1"/>
    <property type="molecule type" value="Genomic_DNA"/>
</dbReference>
<evidence type="ECO:0000256" key="1">
    <source>
        <dbReference type="SAM" id="SignalP"/>
    </source>
</evidence>
<gene>
    <name evidence="2" type="ORF">LMG32879_001282</name>
</gene>
<organism evidence="2 3">
    <name type="scientific">Brytella acorum</name>
    <dbReference type="NCBI Taxonomy" id="2959299"/>
    <lineage>
        <taxon>Bacteria</taxon>
        <taxon>Pseudomonadati</taxon>
        <taxon>Pseudomonadota</taxon>
        <taxon>Alphaproteobacteria</taxon>
        <taxon>Acetobacterales</taxon>
        <taxon>Acetobacteraceae</taxon>
        <taxon>Brytella</taxon>
    </lineage>
</organism>
<dbReference type="Proteomes" id="UP001176960">
    <property type="component" value="Unassembled WGS sequence"/>
</dbReference>
<proteinExistence type="predicted"/>